<feature type="domain" description="Tyr recombinase" evidence="5">
    <location>
        <begin position="357"/>
        <end position="558"/>
    </location>
</feature>
<dbReference type="SUPFAM" id="SSF56349">
    <property type="entry name" value="DNA breaking-rejoining enzymes"/>
    <property type="match status" value="1"/>
</dbReference>
<dbReference type="InterPro" id="IPR011010">
    <property type="entry name" value="DNA_brk_join_enz"/>
</dbReference>
<dbReference type="GO" id="GO:0015074">
    <property type="term" value="P:DNA integration"/>
    <property type="evidence" value="ECO:0007669"/>
    <property type="project" value="UniProtKB-KW"/>
</dbReference>
<evidence type="ECO:0000256" key="2">
    <source>
        <dbReference type="ARBA" id="ARBA00023125"/>
    </source>
</evidence>
<name>A0A2T4JWH3_9RHOB</name>
<feature type="region of interest" description="Disordered" evidence="4">
    <location>
        <begin position="225"/>
        <end position="244"/>
    </location>
</feature>
<dbReference type="InterPro" id="IPR002104">
    <property type="entry name" value="Integrase_catalytic"/>
</dbReference>
<reference evidence="6 7" key="1">
    <citation type="submission" date="2018-03" db="EMBL/GenBank/DDBJ databases">
        <title>Cereibacter changlensis.</title>
        <authorList>
            <person name="Meyer T.E."/>
            <person name="Miller S."/>
            <person name="Lodha T."/>
            <person name="Gandham S."/>
            <person name="Chintalapati S."/>
            <person name="Chintalapati V.R."/>
        </authorList>
    </citation>
    <scope>NUCLEOTIDE SEQUENCE [LARGE SCALE GENOMIC DNA]</scope>
    <source>
        <strain evidence="6 7">JA139</strain>
    </source>
</reference>
<protein>
    <submittedName>
        <fullName evidence="6">Integrase</fullName>
    </submittedName>
</protein>
<keyword evidence="3" id="KW-0233">DNA recombination</keyword>
<organism evidence="6 7">
    <name type="scientific">Cereibacter changlensis JA139</name>
    <dbReference type="NCBI Taxonomy" id="1188249"/>
    <lineage>
        <taxon>Bacteria</taxon>
        <taxon>Pseudomonadati</taxon>
        <taxon>Pseudomonadota</taxon>
        <taxon>Alphaproteobacteria</taxon>
        <taxon>Rhodobacterales</taxon>
        <taxon>Paracoccaceae</taxon>
        <taxon>Cereibacter</taxon>
    </lineage>
</organism>
<dbReference type="Gene3D" id="1.10.443.10">
    <property type="entry name" value="Intergrase catalytic core"/>
    <property type="match status" value="1"/>
</dbReference>
<evidence type="ECO:0000256" key="4">
    <source>
        <dbReference type="SAM" id="MobiDB-lite"/>
    </source>
</evidence>
<evidence type="ECO:0000313" key="7">
    <source>
        <dbReference type="Proteomes" id="UP000241010"/>
    </source>
</evidence>
<comment type="caution">
    <text evidence="6">The sequence shown here is derived from an EMBL/GenBank/DDBJ whole genome shotgun (WGS) entry which is preliminary data.</text>
</comment>
<keyword evidence="1" id="KW-0229">DNA integration</keyword>
<proteinExistence type="predicted"/>
<dbReference type="Proteomes" id="UP000241010">
    <property type="component" value="Unassembled WGS sequence"/>
</dbReference>
<dbReference type="EMBL" id="PZKG01000026">
    <property type="protein sequence ID" value="PTE22272.1"/>
    <property type="molecule type" value="Genomic_DNA"/>
</dbReference>
<dbReference type="GO" id="GO:0006310">
    <property type="term" value="P:DNA recombination"/>
    <property type="evidence" value="ECO:0007669"/>
    <property type="project" value="UniProtKB-KW"/>
</dbReference>
<evidence type="ECO:0000256" key="3">
    <source>
        <dbReference type="ARBA" id="ARBA00023172"/>
    </source>
</evidence>
<dbReference type="AlphaFoldDB" id="A0A2T4JWH3"/>
<dbReference type="PANTHER" id="PTHR30349:SF88">
    <property type="entry name" value="BLL1584 PROTEIN"/>
    <property type="match status" value="1"/>
</dbReference>
<dbReference type="Gene3D" id="1.10.150.130">
    <property type="match status" value="1"/>
</dbReference>
<gene>
    <name evidence="6" type="ORF">C5F48_08185</name>
</gene>
<keyword evidence="2" id="KW-0238">DNA-binding</keyword>
<dbReference type="InterPro" id="IPR010998">
    <property type="entry name" value="Integrase_recombinase_N"/>
</dbReference>
<dbReference type="InterPro" id="IPR050090">
    <property type="entry name" value="Tyrosine_recombinase_XerCD"/>
</dbReference>
<accession>A0A2T4JWH3</accession>
<keyword evidence="7" id="KW-1185">Reference proteome</keyword>
<dbReference type="GO" id="GO:0003677">
    <property type="term" value="F:DNA binding"/>
    <property type="evidence" value="ECO:0007669"/>
    <property type="project" value="UniProtKB-KW"/>
</dbReference>
<dbReference type="PROSITE" id="PS51898">
    <property type="entry name" value="TYR_RECOMBINASE"/>
    <property type="match status" value="1"/>
</dbReference>
<evidence type="ECO:0000256" key="1">
    <source>
        <dbReference type="ARBA" id="ARBA00022908"/>
    </source>
</evidence>
<evidence type="ECO:0000259" key="5">
    <source>
        <dbReference type="PROSITE" id="PS51898"/>
    </source>
</evidence>
<dbReference type="PANTHER" id="PTHR30349">
    <property type="entry name" value="PHAGE INTEGRASE-RELATED"/>
    <property type="match status" value="1"/>
</dbReference>
<evidence type="ECO:0000313" key="6">
    <source>
        <dbReference type="EMBL" id="PTE22272.1"/>
    </source>
</evidence>
<dbReference type="InterPro" id="IPR013762">
    <property type="entry name" value="Integrase-like_cat_sf"/>
</dbReference>
<dbReference type="OrthoDB" id="7222937at2"/>
<sequence>MAGKLRYWKEKGGRFFARIAVPKHLQPYLDRPRSELIEALGADRRVALRLHPAAVARLQHEIDLAQSRAGSGKEPIKAPSTRAPITTADFGRAIWQRYSAALEADEAARASYPGKADIKSERDKLMQDAKAGLIGDDALSQLAASLDFLLVRDARSIDRAIREARLAALRREFAAGETHQVQHEIDDYLDRHGLTAEEGSAERSVLANQMMRAEIEALKRTLERDEGDFGGQPSDPVVKPPAKTEELEPVRLSKLWEDYRDSRIQAGFLRDKGRRQEPVMRHLRAYLKHDDARKVTKRDLIAWREQLMTIDNLAAKTVSDIYLSTVRSVFAWAYENERLPDNVAEKVRQPKPRKTDGREKGFTDEEAVALLRASRAHVPKPNQFGFVRETSHMTAAKHWAPLLAAFTGARISEITQLRKEDIRQEGDRWIARITPDAGSVKSGGYRDVPLHRQIIALGFGKFVQAATPGPLFHGATDPKHYARAAQSVSDELGKWLRSLKLVPPGVRPNYGWRHRLKTQALELGLTMRVIDAMQGHSGRTAGENYGDVTLVAKARVIDALPDYPLTL</sequence>
<dbReference type="RefSeq" id="WP_107663418.1">
    <property type="nucleotide sequence ID" value="NZ_PZKG01000026.1"/>
</dbReference>